<feature type="signal peptide" evidence="1">
    <location>
        <begin position="1"/>
        <end position="17"/>
    </location>
</feature>
<evidence type="ECO:0000256" key="1">
    <source>
        <dbReference type="SAM" id="SignalP"/>
    </source>
</evidence>
<dbReference type="RefSeq" id="WP_116687014.1">
    <property type="nucleotide sequence ID" value="NZ_CAWNYD010000003.1"/>
</dbReference>
<sequence>MKKLPLIALCFSLTACANFPGSGNFLSSNENPICSEARSAVSTMPVTQSLRYGFFSDFNPLSYAATLNEFSSEANDPLGYEPSLIKAVSLFGKGALQFQSIAIPNPFKGIWLDSASTDFDLVGGGITALENRRYVGSDHSSPLITFGVGHVSFRQSLLTRENFEITNYHELNHGHKIGVLAGTTGEVRLLELVGYVDDAGYLSVGSLVGYPLDIKLESHQGDVLSAAVQSQSLAGRVSLSYEERNLPQIIYFNNEFDALLALESGDIDGFARGEIGNQVASVQDEGVELKVAVIDRQQVEYGAFSYPATAEGDLLRGVMDKVISCLTDDNKVGFAQWNTNNEIFSQRANKFR</sequence>
<dbReference type="OrthoDB" id="9843029at2"/>
<evidence type="ECO:0000313" key="3">
    <source>
        <dbReference type="Proteomes" id="UP000244906"/>
    </source>
</evidence>
<comment type="caution">
    <text evidence="2">The sequence shown here is derived from an EMBL/GenBank/DDBJ whole genome shotgun (WGS) entry which is preliminary data.</text>
</comment>
<feature type="chain" id="PRO_5016118993" evidence="1">
    <location>
        <begin position="18"/>
        <end position="352"/>
    </location>
</feature>
<keyword evidence="3" id="KW-1185">Reference proteome</keyword>
<dbReference type="AlphaFoldDB" id="A0A2V1H0Y6"/>
<dbReference type="PROSITE" id="PS51257">
    <property type="entry name" value="PROKAR_LIPOPROTEIN"/>
    <property type="match status" value="1"/>
</dbReference>
<organism evidence="2 3">
    <name type="scientific">Pelagibaculum spongiae</name>
    <dbReference type="NCBI Taxonomy" id="2080658"/>
    <lineage>
        <taxon>Bacteria</taxon>
        <taxon>Pseudomonadati</taxon>
        <taxon>Pseudomonadota</taxon>
        <taxon>Gammaproteobacteria</taxon>
        <taxon>Oceanospirillales</taxon>
        <taxon>Pelagibaculum</taxon>
    </lineage>
</organism>
<proteinExistence type="predicted"/>
<dbReference type="EMBL" id="QDDL01000003">
    <property type="protein sequence ID" value="PVZ69682.1"/>
    <property type="molecule type" value="Genomic_DNA"/>
</dbReference>
<reference evidence="2 3" key="1">
    <citation type="submission" date="2018-04" db="EMBL/GenBank/DDBJ databases">
        <title>Thalassorhabdus spongiae gen. nov., sp. nov., isolated from a marine sponge in South-West Iceland.</title>
        <authorList>
            <person name="Knobloch S."/>
            <person name="Daussin A."/>
            <person name="Johannsson R."/>
            <person name="Marteinsson V.T."/>
        </authorList>
    </citation>
    <scope>NUCLEOTIDE SEQUENCE [LARGE SCALE GENOMIC DNA]</scope>
    <source>
        <strain evidence="2 3">Hp12</strain>
    </source>
</reference>
<gene>
    <name evidence="2" type="ORF">DC094_10295</name>
</gene>
<keyword evidence="1" id="KW-0732">Signal</keyword>
<dbReference type="SUPFAM" id="SSF53850">
    <property type="entry name" value="Periplasmic binding protein-like II"/>
    <property type="match status" value="1"/>
</dbReference>
<dbReference type="Proteomes" id="UP000244906">
    <property type="component" value="Unassembled WGS sequence"/>
</dbReference>
<protein>
    <submittedName>
        <fullName evidence="2">Uncharacterized protein</fullName>
    </submittedName>
</protein>
<evidence type="ECO:0000313" key="2">
    <source>
        <dbReference type="EMBL" id="PVZ69682.1"/>
    </source>
</evidence>
<accession>A0A2V1H0Y6</accession>
<dbReference type="Gene3D" id="3.40.190.10">
    <property type="entry name" value="Periplasmic binding protein-like II"/>
    <property type="match status" value="2"/>
</dbReference>
<name>A0A2V1H0Y6_9GAMM</name>